<dbReference type="InterPro" id="IPR036049">
    <property type="entry name" value="Ribosomal_uL29_sf"/>
</dbReference>
<dbReference type="Proteomes" id="UP000185669">
    <property type="component" value="Unassembled WGS sequence"/>
</dbReference>
<comment type="similarity">
    <text evidence="1 5">Belongs to the universal ribosomal protein uL29 family.</text>
</comment>
<evidence type="ECO:0000256" key="3">
    <source>
        <dbReference type="ARBA" id="ARBA00023274"/>
    </source>
</evidence>
<dbReference type="NCBIfam" id="TIGR00012">
    <property type="entry name" value="L29"/>
    <property type="match status" value="1"/>
</dbReference>
<reference evidence="7" key="1">
    <citation type="submission" date="2017-01" db="EMBL/GenBank/DDBJ databases">
        <authorList>
            <person name="Varghese N."/>
            <person name="Submissions S."/>
        </authorList>
    </citation>
    <scope>NUCLEOTIDE SEQUENCE [LARGE SCALE GENOMIC DNA]</scope>
    <source>
        <strain evidence="7">ATCC 700103</strain>
    </source>
</reference>
<dbReference type="SUPFAM" id="SSF46561">
    <property type="entry name" value="Ribosomal protein L29 (L29p)"/>
    <property type="match status" value="1"/>
</dbReference>
<gene>
    <name evidence="5" type="primary">rpmC</name>
    <name evidence="6" type="ORF">SAMN05421834_10911</name>
</gene>
<evidence type="ECO:0000313" key="7">
    <source>
        <dbReference type="Proteomes" id="UP000185669"/>
    </source>
</evidence>
<keyword evidence="2 5" id="KW-0689">Ribosomal protein</keyword>
<dbReference type="PANTHER" id="PTHR10916:SF0">
    <property type="entry name" value="LARGE RIBOSOMAL SUBUNIT PROTEIN UL29C"/>
    <property type="match status" value="1"/>
</dbReference>
<protein>
    <recommendedName>
        <fullName evidence="4 5">Large ribosomal subunit protein uL29</fullName>
    </recommendedName>
</protein>
<dbReference type="FunFam" id="1.10.287.310:FF:000001">
    <property type="entry name" value="50S ribosomal protein L29"/>
    <property type="match status" value="1"/>
</dbReference>
<sequence>MVRPMRADELRNLTEAELEQKAREFKEELFNLRFQHATAQLDNPMRIKEVKRIIARIKTILREKELGIERA</sequence>
<dbReference type="CDD" id="cd00427">
    <property type="entry name" value="Ribosomal_L29_HIP"/>
    <property type="match status" value="1"/>
</dbReference>
<dbReference type="GO" id="GO:0022625">
    <property type="term" value="C:cytosolic large ribosomal subunit"/>
    <property type="evidence" value="ECO:0007669"/>
    <property type="project" value="TreeGrafter"/>
</dbReference>
<name>A0A1N6VZ83_9FIRM</name>
<dbReference type="Pfam" id="PF00831">
    <property type="entry name" value="Ribosomal_L29"/>
    <property type="match status" value="1"/>
</dbReference>
<evidence type="ECO:0000256" key="2">
    <source>
        <dbReference type="ARBA" id="ARBA00022980"/>
    </source>
</evidence>
<dbReference type="InterPro" id="IPR001854">
    <property type="entry name" value="Ribosomal_uL29"/>
</dbReference>
<dbReference type="STRING" id="56779.SAMN05421834_10911"/>
<dbReference type="InterPro" id="IPR050063">
    <property type="entry name" value="Ribosomal_protein_uL29"/>
</dbReference>
<evidence type="ECO:0000256" key="1">
    <source>
        <dbReference type="ARBA" id="ARBA00009254"/>
    </source>
</evidence>
<evidence type="ECO:0000313" key="6">
    <source>
        <dbReference type="EMBL" id="SIQ83078.1"/>
    </source>
</evidence>
<proteinExistence type="inferred from homology"/>
<evidence type="ECO:0000256" key="4">
    <source>
        <dbReference type="ARBA" id="ARBA00035204"/>
    </source>
</evidence>
<dbReference type="GO" id="GO:0003735">
    <property type="term" value="F:structural constituent of ribosome"/>
    <property type="evidence" value="ECO:0007669"/>
    <property type="project" value="InterPro"/>
</dbReference>
<keyword evidence="3 5" id="KW-0687">Ribonucleoprotein</keyword>
<dbReference type="Gene3D" id="1.10.287.310">
    <property type="match status" value="1"/>
</dbReference>
<organism evidence="6 7">
    <name type="scientific">Halanaerobium kushneri</name>
    <dbReference type="NCBI Taxonomy" id="56779"/>
    <lineage>
        <taxon>Bacteria</taxon>
        <taxon>Bacillati</taxon>
        <taxon>Bacillota</taxon>
        <taxon>Clostridia</taxon>
        <taxon>Halanaerobiales</taxon>
        <taxon>Halanaerobiaceae</taxon>
        <taxon>Halanaerobium</taxon>
    </lineage>
</organism>
<dbReference type="HAMAP" id="MF_00374">
    <property type="entry name" value="Ribosomal_uL29"/>
    <property type="match status" value="1"/>
</dbReference>
<keyword evidence="7" id="KW-1185">Reference proteome</keyword>
<evidence type="ECO:0000256" key="5">
    <source>
        <dbReference type="HAMAP-Rule" id="MF_00374"/>
    </source>
</evidence>
<dbReference type="EMBL" id="FTNC01000009">
    <property type="protein sequence ID" value="SIQ83078.1"/>
    <property type="molecule type" value="Genomic_DNA"/>
</dbReference>
<dbReference type="GO" id="GO:0006412">
    <property type="term" value="P:translation"/>
    <property type="evidence" value="ECO:0007669"/>
    <property type="project" value="UniProtKB-UniRule"/>
</dbReference>
<dbReference type="AlphaFoldDB" id="A0A1N6VZ83"/>
<accession>A0A1N6VZ83</accession>
<dbReference type="PANTHER" id="PTHR10916">
    <property type="entry name" value="60S RIBOSOMAL PROTEIN L35/50S RIBOSOMAL PROTEIN L29"/>
    <property type="match status" value="1"/>
</dbReference>